<gene>
    <name evidence="1" type="ORF">L195_g052056</name>
</gene>
<sequence length="54" mass="6262">MFLLRDSIEKNSQSMNNKLRWMGLNTSGASYKRYSVFHHLDPEPATLAANYMLI</sequence>
<dbReference type="EMBL" id="ASHM01083288">
    <property type="protein sequence ID" value="PNX60684.1"/>
    <property type="molecule type" value="Genomic_DNA"/>
</dbReference>
<dbReference type="Proteomes" id="UP000236291">
    <property type="component" value="Unassembled WGS sequence"/>
</dbReference>
<reference evidence="1 2" key="1">
    <citation type="journal article" date="2014" name="Am. J. Bot.">
        <title>Genome assembly and annotation for red clover (Trifolium pratense; Fabaceae).</title>
        <authorList>
            <person name="Istvanek J."/>
            <person name="Jaros M."/>
            <person name="Krenek A."/>
            <person name="Repkova J."/>
        </authorList>
    </citation>
    <scope>NUCLEOTIDE SEQUENCE [LARGE SCALE GENOMIC DNA]</scope>
    <source>
        <strain evidence="2">cv. Tatra</strain>
        <tissue evidence="1">Young leaves</tissue>
    </source>
</reference>
<name>A0A2K3K328_TRIPR</name>
<proteinExistence type="predicted"/>
<evidence type="ECO:0000313" key="2">
    <source>
        <dbReference type="Proteomes" id="UP000236291"/>
    </source>
</evidence>
<dbReference type="AlphaFoldDB" id="A0A2K3K328"/>
<organism evidence="1 2">
    <name type="scientific">Trifolium pratense</name>
    <name type="common">Red clover</name>
    <dbReference type="NCBI Taxonomy" id="57577"/>
    <lineage>
        <taxon>Eukaryota</taxon>
        <taxon>Viridiplantae</taxon>
        <taxon>Streptophyta</taxon>
        <taxon>Embryophyta</taxon>
        <taxon>Tracheophyta</taxon>
        <taxon>Spermatophyta</taxon>
        <taxon>Magnoliopsida</taxon>
        <taxon>eudicotyledons</taxon>
        <taxon>Gunneridae</taxon>
        <taxon>Pentapetalae</taxon>
        <taxon>rosids</taxon>
        <taxon>fabids</taxon>
        <taxon>Fabales</taxon>
        <taxon>Fabaceae</taxon>
        <taxon>Papilionoideae</taxon>
        <taxon>50 kb inversion clade</taxon>
        <taxon>NPAAA clade</taxon>
        <taxon>Hologalegina</taxon>
        <taxon>IRL clade</taxon>
        <taxon>Trifolieae</taxon>
        <taxon>Trifolium</taxon>
    </lineage>
</organism>
<comment type="caution">
    <text evidence="1">The sequence shown here is derived from an EMBL/GenBank/DDBJ whole genome shotgun (WGS) entry which is preliminary data.</text>
</comment>
<reference evidence="1 2" key="2">
    <citation type="journal article" date="2017" name="Front. Plant Sci.">
        <title>Gene Classification and Mining of Molecular Markers Useful in Red Clover (Trifolium pratense) Breeding.</title>
        <authorList>
            <person name="Istvanek J."/>
            <person name="Dluhosova J."/>
            <person name="Dluhos P."/>
            <person name="Patkova L."/>
            <person name="Nedelnik J."/>
            <person name="Repkova J."/>
        </authorList>
    </citation>
    <scope>NUCLEOTIDE SEQUENCE [LARGE SCALE GENOMIC DNA]</scope>
    <source>
        <strain evidence="2">cv. Tatra</strain>
        <tissue evidence="1">Young leaves</tissue>
    </source>
</reference>
<protein>
    <submittedName>
        <fullName evidence="1">Uncharacterized protein</fullName>
    </submittedName>
</protein>
<accession>A0A2K3K328</accession>
<evidence type="ECO:0000313" key="1">
    <source>
        <dbReference type="EMBL" id="PNX60684.1"/>
    </source>
</evidence>